<evidence type="ECO:0000256" key="1">
    <source>
        <dbReference type="SAM" id="MobiDB-lite"/>
    </source>
</evidence>
<sequence length="153" mass="16384">VPGNADPYENQFEKRELAKKDRISKNKKQADKNTERAGGAAAAKGVNGLSVGVGGGVGGGITTAINAQNQEKRKREIDTVLVKSKKSTASVGKFDGKLKNEPKIKGDKEVNYKKRKFSAIAESKADRGTEKAANMKLMDKIANRGTTVVDHGK</sequence>
<dbReference type="OrthoDB" id="28455at2759"/>
<reference evidence="2 3" key="1">
    <citation type="submission" date="2011-02" db="EMBL/GenBank/DDBJ databases">
        <title>The Genome Sequence of Sphaeroforma arctica JP610.</title>
        <authorList>
            <consortium name="The Broad Institute Genome Sequencing Platform"/>
            <person name="Russ C."/>
            <person name="Cuomo C."/>
            <person name="Young S.K."/>
            <person name="Zeng Q."/>
            <person name="Gargeya S."/>
            <person name="Alvarado L."/>
            <person name="Berlin A."/>
            <person name="Chapman S.B."/>
            <person name="Chen Z."/>
            <person name="Freedman E."/>
            <person name="Gellesch M."/>
            <person name="Goldberg J."/>
            <person name="Griggs A."/>
            <person name="Gujja S."/>
            <person name="Heilman E."/>
            <person name="Heiman D."/>
            <person name="Howarth C."/>
            <person name="Mehta T."/>
            <person name="Neiman D."/>
            <person name="Pearson M."/>
            <person name="Roberts A."/>
            <person name="Saif S."/>
            <person name="Shea T."/>
            <person name="Shenoy N."/>
            <person name="Sisk P."/>
            <person name="Stolte C."/>
            <person name="Sykes S."/>
            <person name="White J."/>
            <person name="Yandava C."/>
            <person name="Burger G."/>
            <person name="Gray M.W."/>
            <person name="Holland P.W.H."/>
            <person name="King N."/>
            <person name="Lang F.B.F."/>
            <person name="Roger A.J."/>
            <person name="Ruiz-Trillo I."/>
            <person name="Haas B."/>
            <person name="Nusbaum C."/>
            <person name="Birren B."/>
        </authorList>
    </citation>
    <scope>NUCLEOTIDE SEQUENCE [LARGE SCALE GENOMIC DNA]</scope>
    <source>
        <strain evidence="2 3">JP610</strain>
    </source>
</reference>
<dbReference type="RefSeq" id="XP_014144918.1">
    <property type="nucleotide sequence ID" value="XM_014289443.1"/>
</dbReference>
<evidence type="ECO:0000313" key="2">
    <source>
        <dbReference type="EMBL" id="KNC71016.1"/>
    </source>
</evidence>
<proteinExistence type="predicted"/>
<organism evidence="2 3">
    <name type="scientific">Sphaeroforma arctica JP610</name>
    <dbReference type="NCBI Taxonomy" id="667725"/>
    <lineage>
        <taxon>Eukaryota</taxon>
        <taxon>Ichthyosporea</taxon>
        <taxon>Ichthyophonida</taxon>
        <taxon>Sphaeroforma</taxon>
    </lineage>
</organism>
<dbReference type="EMBL" id="KQ249704">
    <property type="protein sequence ID" value="KNC71016.1"/>
    <property type="molecule type" value="Genomic_DNA"/>
</dbReference>
<dbReference type="STRING" id="667725.A0A0L0F313"/>
<feature type="non-terminal residue" evidence="2">
    <location>
        <position position="153"/>
    </location>
</feature>
<accession>A0A0L0F313</accession>
<dbReference type="GeneID" id="25916957"/>
<evidence type="ECO:0000313" key="3">
    <source>
        <dbReference type="Proteomes" id="UP000054560"/>
    </source>
</evidence>
<gene>
    <name evidence="2" type="ORF">SARC_16453</name>
</gene>
<dbReference type="Proteomes" id="UP000054560">
    <property type="component" value="Unassembled WGS sequence"/>
</dbReference>
<feature type="compositionally biased region" description="Low complexity" evidence="1">
    <location>
        <begin position="37"/>
        <end position="46"/>
    </location>
</feature>
<name>A0A0L0F313_9EUKA</name>
<feature type="compositionally biased region" description="Basic and acidic residues" evidence="1">
    <location>
        <begin position="11"/>
        <end position="35"/>
    </location>
</feature>
<keyword evidence="3" id="KW-1185">Reference proteome</keyword>
<protein>
    <submittedName>
        <fullName evidence="2">Uncharacterized protein</fullName>
    </submittedName>
</protein>
<dbReference type="AlphaFoldDB" id="A0A0L0F313"/>
<feature type="region of interest" description="Disordered" evidence="1">
    <location>
        <begin position="1"/>
        <end position="46"/>
    </location>
</feature>
<feature type="non-terminal residue" evidence="2">
    <location>
        <position position="1"/>
    </location>
</feature>